<sequence length="358" mass="39978">MATKKIPEFTALLEKFDMMDKETYLSITHINESEQREVVANMVRKVYDSMSKYKDGLDVGIISVSKGDLDKIPGFEVTLECIAACTKIADDYKLEKTAVNIVNEAISNLRSLERDFNKAYQVGAQVICDIYETTTFAVIAATSVVASEMMRYMATPQVGTAEKKGFLNSYQATNTIYAVKVGRDSNKGLPSQFLFVYLNKFNDGCRSGNMKTLIEKLIKVEAKGITGVIEFTLMVGVVIGLLALLVPAMREIIFFFYFLRTKISDFFTLQSEMLNINAAKLDSRGDKKIATDQRKWADKFRRISDAVEVDMKDAENKAIKEVKKTQAEEKAAYKITDVKDSLPDGAAEVSSEPSSSLF</sequence>
<evidence type="ECO:0000256" key="1">
    <source>
        <dbReference type="SAM" id="Phobius"/>
    </source>
</evidence>
<proteinExistence type="predicted"/>
<name>A0A8S5UTN5_9CAUD</name>
<dbReference type="EMBL" id="BK016136">
    <property type="protein sequence ID" value="DAF97849.1"/>
    <property type="molecule type" value="Genomic_DNA"/>
</dbReference>
<keyword evidence="1" id="KW-0472">Membrane</keyword>
<organism evidence="2">
    <name type="scientific">Myoviridae sp. ctYA416</name>
    <dbReference type="NCBI Taxonomy" id="2825125"/>
    <lineage>
        <taxon>Viruses</taxon>
        <taxon>Duplodnaviria</taxon>
        <taxon>Heunggongvirae</taxon>
        <taxon>Uroviricota</taxon>
        <taxon>Caudoviricetes</taxon>
    </lineage>
</organism>
<protein>
    <submittedName>
        <fullName evidence="2">Uncharacterized protein</fullName>
    </submittedName>
</protein>
<keyword evidence="1" id="KW-1133">Transmembrane helix</keyword>
<reference evidence="2" key="1">
    <citation type="journal article" date="2021" name="Proc. Natl. Acad. Sci. U.S.A.">
        <title>A Catalog of Tens of Thousands of Viruses from Human Metagenomes Reveals Hidden Associations with Chronic Diseases.</title>
        <authorList>
            <person name="Tisza M.J."/>
            <person name="Buck C.B."/>
        </authorList>
    </citation>
    <scope>NUCLEOTIDE SEQUENCE</scope>
    <source>
        <strain evidence="2">CtYA416</strain>
    </source>
</reference>
<accession>A0A8S5UTN5</accession>
<keyword evidence="1" id="KW-0812">Transmembrane</keyword>
<feature type="transmembrane region" description="Helical" evidence="1">
    <location>
        <begin position="233"/>
        <end position="259"/>
    </location>
</feature>
<evidence type="ECO:0000313" key="2">
    <source>
        <dbReference type="EMBL" id="DAF97849.1"/>
    </source>
</evidence>